<sequence length="255" mass="27059">MKTRTKLCASSVNTNIAFSIRCIKRNERCPYNDADVPEDKTGSPDEPDPNPVLGQPDPRLSPGPSAEQLPLFGLWPRDGGDMTGPNLAVVRGAGSDLDGENYPLPLPPNEAFAPSPQGDFNADGFGGMDTNAFDFLGSQMLAAKHGGGRDILPSAPRRPAAAVAVALELDSLEKCRHEVPLPSLHQDLPGCEVLTPPPFHFGYFDCWGYLYGLSQTPATGRIGAFSATTPSQTASSGEGSAQENSDLMVSSTRFL</sequence>
<organism evidence="2 3">
    <name type="scientific">Parathielavia hyrcaniae</name>
    <dbReference type="NCBI Taxonomy" id="113614"/>
    <lineage>
        <taxon>Eukaryota</taxon>
        <taxon>Fungi</taxon>
        <taxon>Dikarya</taxon>
        <taxon>Ascomycota</taxon>
        <taxon>Pezizomycotina</taxon>
        <taxon>Sordariomycetes</taxon>
        <taxon>Sordariomycetidae</taxon>
        <taxon>Sordariales</taxon>
        <taxon>Chaetomiaceae</taxon>
        <taxon>Parathielavia</taxon>
    </lineage>
</organism>
<gene>
    <name evidence="2" type="ORF">N658DRAFT_65540</name>
</gene>
<comment type="caution">
    <text evidence="2">The sequence shown here is derived from an EMBL/GenBank/DDBJ whole genome shotgun (WGS) entry which is preliminary data.</text>
</comment>
<evidence type="ECO:0000256" key="1">
    <source>
        <dbReference type="SAM" id="MobiDB-lite"/>
    </source>
</evidence>
<feature type="region of interest" description="Disordered" evidence="1">
    <location>
        <begin position="33"/>
        <end position="69"/>
    </location>
</feature>
<feature type="region of interest" description="Disordered" evidence="1">
    <location>
        <begin position="227"/>
        <end position="255"/>
    </location>
</feature>
<protein>
    <submittedName>
        <fullName evidence="2">Uncharacterized protein</fullName>
    </submittedName>
</protein>
<evidence type="ECO:0000313" key="3">
    <source>
        <dbReference type="Proteomes" id="UP001305647"/>
    </source>
</evidence>
<evidence type="ECO:0000313" key="2">
    <source>
        <dbReference type="EMBL" id="KAK4096036.1"/>
    </source>
</evidence>
<dbReference type="EMBL" id="MU863745">
    <property type="protein sequence ID" value="KAK4096036.1"/>
    <property type="molecule type" value="Genomic_DNA"/>
</dbReference>
<accession>A0AAN6PS56</accession>
<name>A0AAN6PS56_9PEZI</name>
<dbReference type="Proteomes" id="UP001305647">
    <property type="component" value="Unassembled WGS sequence"/>
</dbReference>
<reference evidence="2" key="1">
    <citation type="journal article" date="2023" name="Mol. Phylogenet. Evol.">
        <title>Genome-scale phylogeny and comparative genomics of the fungal order Sordariales.</title>
        <authorList>
            <person name="Hensen N."/>
            <person name="Bonometti L."/>
            <person name="Westerberg I."/>
            <person name="Brannstrom I.O."/>
            <person name="Guillou S."/>
            <person name="Cros-Aarteil S."/>
            <person name="Calhoun S."/>
            <person name="Haridas S."/>
            <person name="Kuo A."/>
            <person name="Mondo S."/>
            <person name="Pangilinan J."/>
            <person name="Riley R."/>
            <person name="LaButti K."/>
            <person name="Andreopoulos B."/>
            <person name="Lipzen A."/>
            <person name="Chen C."/>
            <person name="Yan M."/>
            <person name="Daum C."/>
            <person name="Ng V."/>
            <person name="Clum A."/>
            <person name="Steindorff A."/>
            <person name="Ohm R.A."/>
            <person name="Martin F."/>
            <person name="Silar P."/>
            <person name="Natvig D.O."/>
            <person name="Lalanne C."/>
            <person name="Gautier V."/>
            <person name="Ament-Velasquez S.L."/>
            <person name="Kruys A."/>
            <person name="Hutchinson M.I."/>
            <person name="Powell A.J."/>
            <person name="Barry K."/>
            <person name="Miller A.N."/>
            <person name="Grigoriev I.V."/>
            <person name="Debuchy R."/>
            <person name="Gladieux P."/>
            <person name="Hiltunen Thoren M."/>
            <person name="Johannesson H."/>
        </authorList>
    </citation>
    <scope>NUCLEOTIDE SEQUENCE</scope>
    <source>
        <strain evidence="2">CBS 757.83</strain>
    </source>
</reference>
<dbReference type="AlphaFoldDB" id="A0AAN6PS56"/>
<keyword evidence="3" id="KW-1185">Reference proteome</keyword>
<reference evidence="2" key="2">
    <citation type="submission" date="2023-05" db="EMBL/GenBank/DDBJ databases">
        <authorList>
            <consortium name="Lawrence Berkeley National Laboratory"/>
            <person name="Steindorff A."/>
            <person name="Hensen N."/>
            <person name="Bonometti L."/>
            <person name="Westerberg I."/>
            <person name="Brannstrom I.O."/>
            <person name="Guillou S."/>
            <person name="Cros-Aarteil S."/>
            <person name="Calhoun S."/>
            <person name="Haridas S."/>
            <person name="Kuo A."/>
            <person name="Mondo S."/>
            <person name="Pangilinan J."/>
            <person name="Riley R."/>
            <person name="Labutti K."/>
            <person name="Andreopoulos B."/>
            <person name="Lipzen A."/>
            <person name="Chen C."/>
            <person name="Yanf M."/>
            <person name="Daum C."/>
            <person name="Ng V."/>
            <person name="Clum A."/>
            <person name="Ohm R."/>
            <person name="Martin F."/>
            <person name="Silar P."/>
            <person name="Natvig D."/>
            <person name="Lalanne C."/>
            <person name="Gautier V."/>
            <person name="Ament-Velasquez S.L."/>
            <person name="Kruys A."/>
            <person name="Hutchinson M.I."/>
            <person name="Powell A.J."/>
            <person name="Barry K."/>
            <person name="Miller A.N."/>
            <person name="Grigoriev I.V."/>
            <person name="Debuchy R."/>
            <person name="Gladieux P."/>
            <person name="Thoren M.H."/>
            <person name="Johannesson H."/>
        </authorList>
    </citation>
    <scope>NUCLEOTIDE SEQUENCE</scope>
    <source>
        <strain evidence="2">CBS 757.83</strain>
    </source>
</reference>
<proteinExistence type="predicted"/>